<dbReference type="Proteomes" id="UP000015453">
    <property type="component" value="Unassembled WGS sequence"/>
</dbReference>
<evidence type="ECO:0000256" key="1">
    <source>
        <dbReference type="SAM" id="MobiDB-lite"/>
    </source>
</evidence>
<organism evidence="2 3">
    <name type="scientific">Genlisea aurea</name>
    <dbReference type="NCBI Taxonomy" id="192259"/>
    <lineage>
        <taxon>Eukaryota</taxon>
        <taxon>Viridiplantae</taxon>
        <taxon>Streptophyta</taxon>
        <taxon>Embryophyta</taxon>
        <taxon>Tracheophyta</taxon>
        <taxon>Spermatophyta</taxon>
        <taxon>Magnoliopsida</taxon>
        <taxon>eudicotyledons</taxon>
        <taxon>Gunneridae</taxon>
        <taxon>Pentapetalae</taxon>
        <taxon>asterids</taxon>
        <taxon>lamiids</taxon>
        <taxon>Lamiales</taxon>
        <taxon>Lentibulariaceae</taxon>
        <taxon>Genlisea</taxon>
    </lineage>
</organism>
<feature type="region of interest" description="Disordered" evidence="1">
    <location>
        <begin position="1"/>
        <end position="32"/>
    </location>
</feature>
<accession>S8CY02</accession>
<gene>
    <name evidence="2" type="ORF">M569_04892</name>
</gene>
<keyword evidence="3" id="KW-1185">Reference proteome</keyword>
<evidence type="ECO:0000313" key="3">
    <source>
        <dbReference type="Proteomes" id="UP000015453"/>
    </source>
</evidence>
<comment type="caution">
    <text evidence="2">The sequence shown here is derived from an EMBL/GenBank/DDBJ whole genome shotgun (WGS) entry which is preliminary data.</text>
</comment>
<evidence type="ECO:0000313" key="2">
    <source>
        <dbReference type="EMBL" id="EPS69871.1"/>
    </source>
</evidence>
<feature type="compositionally biased region" description="Polar residues" evidence="1">
    <location>
        <begin position="9"/>
        <end position="27"/>
    </location>
</feature>
<sequence>MDPPEENSMKFNSPSRSQGKRANQSDDSLADEDLPDEYKKMKLRRLISGCLIRIIFFVERNFFLRKTSLSAGLSGNFGNEDLCKIGDSVAKSKSGRAPRPASAELESVRGPRCWKYCWERVAMDWKFAMRAEIGRYDGRNASTRRREKD</sequence>
<dbReference type="AlphaFoldDB" id="S8CY02"/>
<dbReference type="EMBL" id="AUSU01001920">
    <property type="protein sequence ID" value="EPS69871.1"/>
    <property type="molecule type" value="Genomic_DNA"/>
</dbReference>
<name>S8CY02_9LAMI</name>
<protein>
    <submittedName>
        <fullName evidence="2">Uncharacterized protein</fullName>
    </submittedName>
</protein>
<reference evidence="2 3" key="1">
    <citation type="journal article" date="2013" name="BMC Genomics">
        <title>The miniature genome of a carnivorous plant Genlisea aurea contains a low number of genes and short non-coding sequences.</title>
        <authorList>
            <person name="Leushkin E.V."/>
            <person name="Sutormin R.A."/>
            <person name="Nabieva E.R."/>
            <person name="Penin A.A."/>
            <person name="Kondrashov A.S."/>
            <person name="Logacheva M.D."/>
        </authorList>
    </citation>
    <scope>NUCLEOTIDE SEQUENCE [LARGE SCALE GENOMIC DNA]</scope>
</reference>
<proteinExistence type="predicted"/>